<gene>
    <name evidence="2" type="ordered locus">TC41_1673</name>
</gene>
<feature type="transmembrane region" description="Helical" evidence="1">
    <location>
        <begin position="54"/>
        <end position="79"/>
    </location>
</feature>
<evidence type="ECO:0000256" key="1">
    <source>
        <dbReference type="SAM" id="Phobius"/>
    </source>
</evidence>
<feature type="transmembrane region" description="Helical" evidence="1">
    <location>
        <begin position="23"/>
        <end position="42"/>
    </location>
</feature>
<evidence type="ECO:0000313" key="2">
    <source>
        <dbReference type="EMBL" id="AEJ43601.1"/>
    </source>
</evidence>
<sequence>MAPPQSCGGAEGARVRKTTSKTANYAFALTIAALTLPISAVFDTSTIFLNAARWYVGASIVVVIVLVGALFDMLGMAAAAARETPFHAMAAERVFGARRAIVIVRNAEKVSSVCSDVIGDIAGVLSGAGALAVSVQVIQAIQAHGWATEALRIGITAVITALTVGGKAIGKTIAIHSPTPIILFAARVWESFAMLFGRRDPSRRRRPRRRDRGRDR</sequence>
<dbReference type="KEGG" id="aad:TC41_1673"/>
<evidence type="ECO:0000313" key="3">
    <source>
        <dbReference type="Proteomes" id="UP000000292"/>
    </source>
</evidence>
<reference evidence="2 3" key="1">
    <citation type="journal article" date="2011" name="J. Bacteriol.">
        <title>Complete Genome Sequence of Alicyclobacillus acidocaldarius Strain Tc-4-1.</title>
        <authorList>
            <person name="Chen Y."/>
            <person name="He Y."/>
            <person name="Zhang B."/>
            <person name="Yang J."/>
            <person name="Li W."/>
            <person name="Dong Z."/>
            <person name="Hu S."/>
        </authorList>
    </citation>
    <scope>NUCLEOTIDE SEQUENCE [LARGE SCALE GENOMIC DNA]</scope>
    <source>
        <strain evidence="2 3">Tc-4-1</strain>
    </source>
</reference>
<proteinExistence type="predicted"/>
<dbReference type="eggNOG" id="COG1253">
    <property type="taxonomic scope" value="Bacteria"/>
</dbReference>
<dbReference type="Proteomes" id="UP000000292">
    <property type="component" value="Chromosome"/>
</dbReference>
<keyword evidence="1" id="KW-0472">Membrane</keyword>
<protein>
    <recommendedName>
        <fullName evidence="4">CNNM transmembrane domain-containing protein</fullName>
    </recommendedName>
</protein>
<keyword evidence="1" id="KW-1133">Transmembrane helix</keyword>
<organism evidence="2 3">
    <name type="scientific">Alicyclobacillus acidocaldarius (strain Tc-4-1)</name>
    <name type="common">Bacillus acidocaldarius</name>
    <dbReference type="NCBI Taxonomy" id="1048834"/>
    <lineage>
        <taxon>Bacteria</taxon>
        <taxon>Bacillati</taxon>
        <taxon>Bacillota</taxon>
        <taxon>Bacilli</taxon>
        <taxon>Bacillales</taxon>
        <taxon>Alicyclobacillaceae</taxon>
        <taxon>Alicyclobacillus</taxon>
    </lineage>
</organism>
<accession>F8IKM3</accession>
<evidence type="ECO:0008006" key="4">
    <source>
        <dbReference type="Google" id="ProtNLM"/>
    </source>
</evidence>
<keyword evidence="1" id="KW-0812">Transmembrane</keyword>
<dbReference type="PATRIC" id="fig|1048834.4.peg.1592"/>
<dbReference type="STRING" id="1048834.TC41_1673"/>
<dbReference type="EMBL" id="CP002902">
    <property type="protein sequence ID" value="AEJ43601.1"/>
    <property type="molecule type" value="Genomic_DNA"/>
</dbReference>
<reference evidence="3" key="2">
    <citation type="submission" date="2011-06" db="EMBL/GenBank/DDBJ databases">
        <title>The complete genome sequence of Alicyclobacillus acidocaldarius sp. Tc-4-1.</title>
        <authorList>
            <person name="Chen Y."/>
            <person name="He Y."/>
            <person name="Dong Z."/>
            <person name="Hu S."/>
        </authorList>
    </citation>
    <scope>NUCLEOTIDE SEQUENCE [LARGE SCALE GENOMIC DNA]</scope>
    <source>
        <strain evidence="3">Tc-4-1</strain>
    </source>
</reference>
<dbReference type="AlphaFoldDB" id="F8IKM3"/>
<dbReference type="HOGENOM" id="CLU_096497_0_0_9"/>
<name>F8IKM3_ALIAT</name>